<dbReference type="InterPro" id="IPR043136">
    <property type="entry name" value="B30.2/SPRY_sf"/>
</dbReference>
<dbReference type="SMART" id="SM00409">
    <property type="entry name" value="IG"/>
    <property type="match status" value="1"/>
</dbReference>
<comment type="subcellular location">
    <subcellularLocation>
        <location evidence="1">Membrane</location>
        <topology evidence="1">Single-pass type I membrane protein</topology>
    </subcellularLocation>
</comment>
<evidence type="ECO:0000256" key="9">
    <source>
        <dbReference type="SAM" id="Phobius"/>
    </source>
</evidence>
<evidence type="ECO:0000256" key="10">
    <source>
        <dbReference type="SAM" id="SignalP"/>
    </source>
</evidence>
<dbReference type="InterPro" id="IPR007110">
    <property type="entry name" value="Ig-like_dom"/>
</dbReference>
<dbReference type="InterPro" id="IPR003877">
    <property type="entry name" value="SPRY_dom"/>
</dbReference>
<keyword evidence="5 9" id="KW-1133">Transmembrane helix</keyword>
<feature type="region of interest" description="Disordered" evidence="8">
    <location>
        <begin position="580"/>
        <end position="599"/>
    </location>
</feature>
<evidence type="ECO:0000256" key="4">
    <source>
        <dbReference type="ARBA" id="ARBA00022729"/>
    </source>
</evidence>
<proteinExistence type="inferred from homology"/>
<evidence type="ECO:0000256" key="8">
    <source>
        <dbReference type="SAM" id="MobiDB-lite"/>
    </source>
</evidence>
<dbReference type="PROSITE" id="PS50188">
    <property type="entry name" value="B302_SPRY"/>
    <property type="match status" value="1"/>
</dbReference>
<dbReference type="FunFam" id="2.60.120.920:FF:000004">
    <property type="entry name" value="Butyrophilin subfamily 1 member A1"/>
    <property type="match status" value="1"/>
</dbReference>
<evidence type="ECO:0008006" key="15">
    <source>
        <dbReference type="Google" id="ProtNLM"/>
    </source>
</evidence>
<feature type="chain" id="PRO_5034328211" description="Erythroblast membrane associated protein (Scianna blood group)" evidence="10">
    <location>
        <begin position="28"/>
        <end position="619"/>
    </location>
</feature>
<reference evidence="13" key="2">
    <citation type="submission" date="2025-08" db="UniProtKB">
        <authorList>
            <consortium name="Ensembl"/>
        </authorList>
    </citation>
    <scope>IDENTIFICATION</scope>
</reference>
<dbReference type="SMART" id="SM00406">
    <property type="entry name" value="IGv"/>
    <property type="match status" value="1"/>
</dbReference>
<organism evidence="13 14">
    <name type="scientific">Canis lupus familiaris</name>
    <name type="common">Dog</name>
    <name type="synonym">Canis familiaris</name>
    <dbReference type="NCBI Taxonomy" id="9615"/>
    <lineage>
        <taxon>Eukaryota</taxon>
        <taxon>Metazoa</taxon>
        <taxon>Chordata</taxon>
        <taxon>Craniata</taxon>
        <taxon>Vertebrata</taxon>
        <taxon>Euteleostomi</taxon>
        <taxon>Mammalia</taxon>
        <taxon>Eutheria</taxon>
        <taxon>Laurasiatheria</taxon>
        <taxon>Carnivora</taxon>
        <taxon>Caniformia</taxon>
        <taxon>Canidae</taxon>
        <taxon>Canis</taxon>
    </lineage>
</organism>
<dbReference type="Proteomes" id="UP000694429">
    <property type="component" value="Chromosome 15"/>
</dbReference>
<dbReference type="CDD" id="cd13733">
    <property type="entry name" value="SPRY_PRY_C-I_1"/>
    <property type="match status" value="1"/>
</dbReference>
<dbReference type="Pfam" id="PF00622">
    <property type="entry name" value="SPRY"/>
    <property type="match status" value="1"/>
</dbReference>
<dbReference type="Pfam" id="PF07686">
    <property type="entry name" value="V-set"/>
    <property type="match status" value="1"/>
</dbReference>
<evidence type="ECO:0000256" key="2">
    <source>
        <dbReference type="ARBA" id="ARBA00007591"/>
    </source>
</evidence>
<dbReference type="InterPro" id="IPR050143">
    <property type="entry name" value="TRIM/RBCC"/>
</dbReference>
<protein>
    <recommendedName>
        <fullName evidence="15">Erythroblast membrane associated protein (Scianna blood group)</fullName>
    </recommendedName>
</protein>
<keyword evidence="3 9" id="KW-0812">Transmembrane</keyword>
<dbReference type="InterPro" id="IPR013106">
    <property type="entry name" value="Ig_V-set"/>
</dbReference>
<dbReference type="InterPro" id="IPR013783">
    <property type="entry name" value="Ig-like_fold"/>
</dbReference>
<evidence type="ECO:0000256" key="3">
    <source>
        <dbReference type="ARBA" id="ARBA00022692"/>
    </source>
</evidence>
<dbReference type="GO" id="GO:0016020">
    <property type="term" value="C:membrane"/>
    <property type="evidence" value="ECO:0007669"/>
    <property type="project" value="UniProtKB-SubCell"/>
</dbReference>
<evidence type="ECO:0000313" key="14">
    <source>
        <dbReference type="Proteomes" id="UP000694429"/>
    </source>
</evidence>
<dbReference type="InterPro" id="IPR001870">
    <property type="entry name" value="B30.2/SPRY"/>
</dbReference>
<keyword evidence="7" id="KW-0393">Immunoglobulin domain</keyword>
<dbReference type="InterPro" id="IPR036179">
    <property type="entry name" value="Ig-like_dom_sf"/>
</dbReference>
<dbReference type="InterPro" id="IPR053896">
    <property type="entry name" value="BTN3A2-like_Ig-C"/>
</dbReference>
<evidence type="ECO:0000256" key="6">
    <source>
        <dbReference type="ARBA" id="ARBA00023136"/>
    </source>
</evidence>
<dbReference type="SMART" id="SM00449">
    <property type="entry name" value="SPRY"/>
    <property type="match status" value="1"/>
</dbReference>
<dbReference type="AlphaFoldDB" id="A0A8C0PLQ8"/>
<keyword evidence="6 9" id="KW-0472">Membrane</keyword>
<dbReference type="SUPFAM" id="SSF49899">
    <property type="entry name" value="Concanavalin A-like lectins/glucanases"/>
    <property type="match status" value="1"/>
</dbReference>
<dbReference type="InterPro" id="IPR003599">
    <property type="entry name" value="Ig_sub"/>
</dbReference>
<dbReference type="Gene3D" id="2.60.120.920">
    <property type="match status" value="1"/>
</dbReference>
<dbReference type="SUPFAM" id="SSF48726">
    <property type="entry name" value="Immunoglobulin"/>
    <property type="match status" value="2"/>
</dbReference>
<sequence>MASSSGSWLPSCLLALAFLLLPATVSGGRWWPSFPTWDTYPRSLKNKGALFLAKSCSPLSPFQCPSQPCPEQGQPGHLSPAPVPVPPLQTPLSLFCPHCTGLTGDLHLAPLGGTAKLLCPLALWPVTVPTMVRWLRSPHPDGSQLVHVFRDGRDQEEGVTPEFKGRTALLRDPQEGSITLEIRHVRLEDRGPYRCQVQVGNVTRDGSVTLQVAVLGSDPYIHVKGYDAGWIQLVCRSEGWFPKPLAQWRDPQGKALQLVWDADSQEAGLFRIAVSSRVRDSTVGNVSCSLRNVALGQEKTTAMVIAAPSPGRISSSAVALAVILPVLGLLIMMGIYLIWKQRRSKEKLLYEQVMEVGKCPELGEGGMLLCLLDYLSLQMAVTLDPDTAHPKLILSEDQRGVKLGDKRQPVPDGPQRFDFVVSVLGAEYFTAGCHYWEVDVGNKTKWALGVCSESVSRKGKVTATPANGHWLVRQSSENTYEALTSPQTPLRLKEPPRCVGIFLDYEAGVISFYDVTNRSHIFTFTHTFSGPLRPFFEPCLHDGGKNTAPLIICSELQKSEPPTGPKPEEKVHANGDVAMTVDPSLLPPRAPEPFPPEDMILPWPSDLGSALRGLKVPSF</sequence>
<reference evidence="13" key="1">
    <citation type="submission" date="2019-03" db="EMBL/GenBank/DDBJ databases">
        <authorList>
            <person name="Warren W.C."/>
            <person name="Johnson G.S."/>
        </authorList>
    </citation>
    <scope>NUCLEOTIDE SEQUENCE [LARGE SCALE GENOMIC DNA]</scope>
    <source>
        <strain evidence="13">Basenji</strain>
    </source>
</reference>
<dbReference type="PROSITE" id="PS50835">
    <property type="entry name" value="IG_LIKE"/>
    <property type="match status" value="1"/>
</dbReference>
<dbReference type="Ensembl" id="ENSCAFT00030044193.1">
    <property type="protein sequence ID" value="ENSCAFP00030038574.1"/>
    <property type="gene ID" value="ENSCAFG00030023988.1"/>
</dbReference>
<evidence type="ECO:0000313" key="13">
    <source>
        <dbReference type="Ensembl" id="ENSCAFP00030038574.1"/>
    </source>
</evidence>
<feature type="transmembrane region" description="Helical" evidence="9">
    <location>
        <begin position="317"/>
        <end position="339"/>
    </location>
</feature>
<dbReference type="Pfam" id="PF22705">
    <property type="entry name" value="C2-set_3"/>
    <property type="match status" value="1"/>
</dbReference>
<dbReference type="FunFam" id="2.60.40.10:FF:000088">
    <property type="entry name" value="Butyrophilin subfamily 1 member A1"/>
    <property type="match status" value="1"/>
</dbReference>
<evidence type="ECO:0000256" key="1">
    <source>
        <dbReference type="ARBA" id="ARBA00004479"/>
    </source>
</evidence>
<dbReference type="SMART" id="SM00589">
    <property type="entry name" value="PRY"/>
    <property type="match status" value="1"/>
</dbReference>
<dbReference type="PANTHER" id="PTHR24103">
    <property type="entry name" value="E3 UBIQUITIN-PROTEIN LIGASE TRIM"/>
    <property type="match status" value="1"/>
</dbReference>
<dbReference type="InterPro" id="IPR013320">
    <property type="entry name" value="ConA-like_dom_sf"/>
</dbReference>
<feature type="signal peptide" evidence="10">
    <location>
        <begin position="1"/>
        <end position="27"/>
    </location>
</feature>
<dbReference type="InterPro" id="IPR006574">
    <property type="entry name" value="PRY"/>
</dbReference>
<evidence type="ECO:0000259" key="12">
    <source>
        <dbReference type="PROSITE" id="PS50835"/>
    </source>
</evidence>
<dbReference type="PRINTS" id="PR01407">
    <property type="entry name" value="BUTYPHLNCDUF"/>
</dbReference>
<dbReference type="Pfam" id="PF13765">
    <property type="entry name" value="PRY"/>
    <property type="match status" value="1"/>
</dbReference>
<dbReference type="InterPro" id="IPR003879">
    <property type="entry name" value="Butyrophylin_SPRY"/>
</dbReference>
<dbReference type="Gene3D" id="2.60.40.10">
    <property type="entry name" value="Immunoglobulins"/>
    <property type="match status" value="2"/>
</dbReference>
<evidence type="ECO:0000256" key="5">
    <source>
        <dbReference type="ARBA" id="ARBA00022989"/>
    </source>
</evidence>
<keyword evidence="4 10" id="KW-0732">Signal</keyword>
<name>A0A8C0PLQ8_CANLF</name>
<evidence type="ECO:0000259" key="11">
    <source>
        <dbReference type="PROSITE" id="PS50188"/>
    </source>
</evidence>
<feature type="compositionally biased region" description="Pro residues" evidence="8">
    <location>
        <begin position="585"/>
        <end position="596"/>
    </location>
</feature>
<accession>A0A8C0PLQ8</accession>
<feature type="domain" description="Ig-like" evidence="12">
    <location>
        <begin position="97"/>
        <end position="209"/>
    </location>
</feature>
<comment type="similarity">
    <text evidence="2">Belongs to the immunoglobulin superfamily. BTN/MOG family.</text>
</comment>
<evidence type="ECO:0000256" key="7">
    <source>
        <dbReference type="ARBA" id="ARBA00023319"/>
    </source>
</evidence>
<feature type="domain" description="B30.2/SPRY" evidence="11">
    <location>
        <begin position="361"/>
        <end position="559"/>
    </location>
</feature>